<dbReference type="Proteomes" id="UP000276133">
    <property type="component" value="Unassembled WGS sequence"/>
</dbReference>
<reference evidence="1 2" key="1">
    <citation type="journal article" date="2018" name="Sci. Rep.">
        <title>Genomic signatures of local adaptation to the degree of environmental predictability in rotifers.</title>
        <authorList>
            <person name="Franch-Gras L."/>
            <person name="Hahn C."/>
            <person name="Garcia-Roger E.M."/>
            <person name="Carmona M.J."/>
            <person name="Serra M."/>
            <person name="Gomez A."/>
        </authorList>
    </citation>
    <scope>NUCLEOTIDE SEQUENCE [LARGE SCALE GENOMIC DNA]</scope>
    <source>
        <strain evidence="1">HYR1</strain>
    </source>
</reference>
<accession>A0A3M7T622</accession>
<proteinExistence type="predicted"/>
<comment type="caution">
    <text evidence="1">The sequence shown here is derived from an EMBL/GenBank/DDBJ whole genome shotgun (WGS) entry which is preliminary data.</text>
</comment>
<protein>
    <submittedName>
        <fullName evidence="1">Uncharacterized protein</fullName>
    </submittedName>
</protein>
<evidence type="ECO:0000313" key="2">
    <source>
        <dbReference type="Proteomes" id="UP000276133"/>
    </source>
</evidence>
<sequence>MSSSVSILENQFNDTAEDTEALPKIREIIKKNGICEMSSRKYVNLTNFSVFVNSAHLEKAIKNYVIFRSLYYDKK</sequence>
<dbReference type="EMBL" id="REGN01000218">
    <property type="protein sequence ID" value="RNA43523.1"/>
    <property type="molecule type" value="Genomic_DNA"/>
</dbReference>
<dbReference type="AlphaFoldDB" id="A0A3M7T622"/>
<organism evidence="1 2">
    <name type="scientific">Brachionus plicatilis</name>
    <name type="common">Marine rotifer</name>
    <name type="synonym">Brachionus muelleri</name>
    <dbReference type="NCBI Taxonomy" id="10195"/>
    <lineage>
        <taxon>Eukaryota</taxon>
        <taxon>Metazoa</taxon>
        <taxon>Spiralia</taxon>
        <taxon>Gnathifera</taxon>
        <taxon>Rotifera</taxon>
        <taxon>Eurotatoria</taxon>
        <taxon>Monogononta</taxon>
        <taxon>Pseudotrocha</taxon>
        <taxon>Ploima</taxon>
        <taxon>Brachionidae</taxon>
        <taxon>Brachionus</taxon>
    </lineage>
</organism>
<name>A0A3M7T622_BRAPC</name>
<gene>
    <name evidence="1" type="ORF">BpHYR1_044323</name>
</gene>
<evidence type="ECO:0000313" key="1">
    <source>
        <dbReference type="EMBL" id="RNA43523.1"/>
    </source>
</evidence>
<keyword evidence="2" id="KW-1185">Reference proteome</keyword>